<evidence type="ECO:0000313" key="2">
    <source>
        <dbReference type="Proteomes" id="UP000286931"/>
    </source>
</evidence>
<proteinExistence type="predicted"/>
<gene>
    <name evidence="1" type="ORF">EHYA_09607</name>
</gene>
<sequence>MGCCLLWLGRFVLAVITLAVVTFHGGLYACQRQFAAAEREKEAHERHPAEERRAWVDVELPFRVFGRPASTEFERRRFDRCWRDTTPRPEPQAGVVGVICTSTAVYFYGSDAPTTSTAAFVHEAHRLGPTPDTENWTR</sequence>
<dbReference type="Proteomes" id="UP000286931">
    <property type="component" value="Unassembled WGS sequence"/>
</dbReference>
<organism evidence="1 2">
    <name type="scientific">Embleya hyalina</name>
    <dbReference type="NCBI Taxonomy" id="516124"/>
    <lineage>
        <taxon>Bacteria</taxon>
        <taxon>Bacillati</taxon>
        <taxon>Actinomycetota</taxon>
        <taxon>Actinomycetes</taxon>
        <taxon>Kitasatosporales</taxon>
        <taxon>Streptomycetaceae</taxon>
        <taxon>Embleya</taxon>
    </lineage>
</organism>
<protein>
    <submittedName>
        <fullName evidence="1">Uncharacterized protein</fullName>
    </submittedName>
</protein>
<dbReference type="EMBL" id="BIFH01000053">
    <property type="protein sequence ID" value="GCE01833.1"/>
    <property type="molecule type" value="Genomic_DNA"/>
</dbReference>
<reference evidence="1 2" key="1">
    <citation type="submission" date="2018-12" db="EMBL/GenBank/DDBJ databases">
        <title>Draft genome sequence of Embleya hyalina NBRC 13850T.</title>
        <authorList>
            <person name="Komaki H."/>
            <person name="Hosoyama A."/>
            <person name="Kimura A."/>
            <person name="Ichikawa N."/>
            <person name="Tamura T."/>
        </authorList>
    </citation>
    <scope>NUCLEOTIDE SEQUENCE [LARGE SCALE GENOMIC DNA]</scope>
    <source>
        <strain evidence="1 2">NBRC 13850</strain>
    </source>
</reference>
<dbReference type="AlphaFoldDB" id="A0A401Z4Q9"/>
<keyword evidence="2" id="KW-1185">Reference proteome</keyword>
<accession>A0A401Z4Q9</accession>
<evidence type="ECO:0000313" key="1">
    <source>
        <dbReference type="EMBL" id="GCE01833.1"/>
    </source>
</evidence>
<comment type="caution">
    <text evidence="1">The sequence shown here is derived from an EMBL/GenBank/DDBJ whole genome shotgun (WGS) entry which is preliminary data.</text>
</comment>
<name>A0A401Z4Q9_9ACTN</name>